<sequence length="267" mass="29051">MGTSVVFIHGLWIHSVLWRPWQELFDKRGYRTLAPDWPGDGRTVAATRADPGRLLDVGVDAITDSYAKVVKDLPDAPIVIGHSFGGLIAQKLRDRGLAAGAVCISPAPIKGVRAVPWSLLRSSFPALRSPANRHKVVSLTERQFAYSFGNAISPDESEKLYSDLAIPSPGRPLFEASTANLRRNSPTAVDTHRGDGGPLLLIAAGKDHTVPPSVVRGAHQLYVRGGAPAELRTYEDRGHSAPFDHGWLELAEDTLAWLDDHGLKPRR</sequence>
<keyword evidence="3" id="KW-1185">Reference proteome</keyword>
<keyword evidence="2" id="KW-0378">Hydrolase</keyword>
<dbReference type="EMBL" id="JBHUCP010000046">
    <property type="protein sequence ID" value="MFD1534877.1"/>
    <property type="molecule type" value="Genomic_DNA"/>
</dbReference>
<dbReference type="InterPro" id="IPR050228">
    <property type="entry name" value="Carboxylesterase_BioH"/>
</dbReference>
<evidence type="ECO:0000259" key="1">
    <source>
        <dbReference type="Pfam" id="PF12697"/>
    </source>
</evidence>
<feature type="domain" description="AB hydrolase-1" evidence="1">
    <location>
        <begin position="5"/>
        <end position="251"/>
    </location>
</feature>
<dbReference type="Pfam" id="PF12697">
    <property type="entry name" value="Abhydrolase_6"/>
    <property type="match status" value="1"/>
</dbReference>
<comment type="caution">
    <text evidence="2">The sequence shown here is derived from an EMBL/GenBank/DDBJ whole genome shotgun (WGS) entry which is preliminary data.</text>
</comment>
<protein>
    <submittedName>
        <fullName evidence="2">Alpha/beta hydrolase</fullName>
    </submittedName>
</protein>
<dbReference type="PANTHER" id="PTHR43194:SF5">
    <property type="entry name" value="PIMELOYL-[ACYL-CARRIER PROTEIN] METHYL ESTER ESTERASE"/>
    <property type="match status" value="1"/>
</dbReference>
<dbReference type="PRINTS" id="PR00111">
    <property type="entry name" value="ABHYDROLASE"/>
</dbReference>
<dbReference type="InterPro" id="IPR029058">
    <property type="entry name" value="AB_hydrolase_fold"/>
</dbReference>
<gene>
    <name evidence="2" type="ORF">ACFSCY_36235</name>
</gene>
<dbReference type="PANTHER" id="PTHR43194">
    <property type="entry name" value="HYDROLASE ALPHA/BETA FOLD FAMILY"/>
    <property type="match status" value="1"/>
</dbReference>
<reference evidence="3" key="1">
    <citation type="journal article" date="2019" name="Int. J. Syst. Evol. Microbiol.">
        <title>The Global Catalogue of Microorganisms (GCM) 10K type strain sequencing project: providing services to taxonomists for standard genome sequencing and annotation.</title>
        <authorList>
            <consortium name="The Broad Institute Genomics Platform"/>
            <consortium name="The Broad Institute Genome Sequencing Center for Infectious Disease"/>
            <person name="Wu L."/>
            <person name="Ma J."/>
        </authorList>
    </citation>
    <scope>NUCLEOTIDE SEQUENCE [LARGE SCALE GENOMIC DNA]</scope>
    <source>
        <strain evidence="3">JCM 12165</strain>
    </source>
</reference>
<proteinExistence type="predicted"/>
<evidence type="ECO:0000313" key="2">
    <source>
        <dbReference type="EMBL" id="MFD1534877.1"/>
    </source>
</evidence>
<organism evidence="2 3">
    <name type="scientific">Pseudonocardia aurantiaca</name>
    <dbReference type="NCBI Taxonomy" id="75290"/>
    <lineage>
        <taxon>Bacteria</taxon>
        <taxon>Bacillati</taxon>
        <taxon>Actinomycetota</taxon>
        <taxon>Actinomycetes</taxon>
        <taxon>Pseudonocardiales</taxon>
        <taxon>Pseudonocardiaceae</taxon>
        <taxon>Pseudonocardia</taxon>
    </lineage>
</organism>
<accession>A0ABW4G0K6</accession>
<dbReference type="RefSeq" id="WP_379660105.1">
    <property type="nucleotide sequence ID" value="NZ_JBHUCP010000046.1"/>
</dbReference>
<dbReference type="SUPFAM" id="SSF53474">
    <property type="entry name" value="alpha/beta-Hydrolases"/>
    <property type="match status" value="1"/>
</dbReference>
<dbReference type="Proteomes" id="UP001597145">
    <property type="component" value="Unassembled WGS sequence"/>
</dbReference>
<evidence type="ECO:0000313" key="3">
    <source>
        <dbReference type="Proteomes" id="UP001597145"/>
    </source>
</evidence>
<dbReference type="Gene3D" id="3.40.50.1820">
    <property type="entry name" value="alpha/beta hydrolase"/>
    <property type="match status" value="1"/>
</dbReference>
<name>A0ABW4G0K6_9PSEU</name>
<dbReference type="InterPro" id="IPR000073">
    <property type="entry name" value="AB_hydrolase_1"/>
</dbReference>
<dbReference type="GO" id="GO:0016787">
    <property type="term" value="F:hydrolase activity"/>
    <property type="evidence" value="ECO:0007669"/>
    <property type="project" value="UniProtKB-KW"/>
</dbReference>